<keyword evidence="8" id="KW-1185">Reference proteome</keyword>
<keyword evidence="2 4" id="KW-0863">Zinc-finger</keyword>
<dbReference type="PROSITE" id="PS00518">
    <property type="entry name" value="ZF_RING_1"/>
    <property type="match status" value="1"/>
</dbReference>
<gene>
    <name evidence="7" type="ORF">POPTR_010G077800</name>
</gene>
<dbReference type="GO" id="GO:0008270">
    <property type="term" value="F:zinc ion binding"/>
    <property type="evidence" value="ECO:0007669"/>
    <property type="project" value="UniProtKB-KW"/>
</dbReference>
<evidence type="ECO:0000313" key="7">
    <source>
        <dbReference type="EMBL" id="PNT15315.2"/>
    </source>
</evidence>
<protein>
    <recommendedName>
        <fullName evidence="6">RING-type domain-containing protein</fullName>
    </recommendedName>
</protein>
<dbReference type="Pfam" id="PF13923">
    <property type="entry name" value="zf-C3HC4_2"/>
    <property type="match status" value="1"/>
</dbReference>
<dbReference type="InterPro" id="IPR044807">
    <property type="entry name" value="DRIP1-like"/>
</dbReference>
<evidence type="ECO:0000256" key="2">
    <source>
        <dbReference type="ARBA" id="ARBA00022771"/>
    </source>
</evidence>
<dbReference type="PANTHER" id="PTHR46293">
    <property type="entry name" value="E3 UBIQUITIN PROTEIN LIGASE DRIP1"/>
    <property type="match status" value="1"/>
</dbReference>
<organism evidence="7 8">
    <name type="scientific">Populus trichocarpa</name>
    <name type="common">Western balsam poplar</name>
    <name type="synonym">Populus balsamifera subsp. trichocarpa</name>
    <dbReference type="NCBI Taxonomy" id="3694"/>
    <lineage>
        <taxon>Eukaryota</taxon>
        <taxon>Viridiplantae</taxon>
        <taxon>Streptophyta</taxon>
        <taxon>Embryophyta</taxon>
        <taxon>Tracheophyta</taxon>
        <taxon>Spermatophyta</taxon>
        <taxon>Magnoliopsida</taxon>
        <taxon>eudicotyledons</taxon>
        <taxon>Gunneridae</taxon>
        <taxon>Pentapetalae</taxon>
        <taxon>rosids</taxon>
        <taxon>fabids</taxon>
        <taxon>Malpighiales</taxon>
        <taxon>Salicaceae</taxon>
        <taxon>Saliceae</taxon>
        <taxon>Populus</taxon>
    </lineage>
</organism>
<feature type="region of interest" description="Disordered" evidence="5">
    <location>
        <begin position="195"/>
        <end position="226"/>
    </location>
</feature>
<evidence type="ECO:0000256" key="5">
    <source>
        <dbReference type="SAM" id="MobiDB-lite"/>
    </source>
</evidence>
<sequence length="450" mass="49867">MMLGQVVKVQREEIAACMTCPLCNKLFRDATTISECLHTFCRKCIYKKITDEELDSCPVCDTELGCSPLEKLRADHSWQDLRAKIFLSNRKKAKEPETVSLVPEDVPSVPETAPAVPEAMPVQEADHSVPLIGRRKERSLSSLVVSTPKISVKSFLTGKRSKPIARKRESPVLIKELVKKVDDYYESLSSPETLSKIAQTKRQNSSTAESPKQHKPNKVSEDGVKPCKGKADFWKPLNCSVEGSSKTKSNKSELQEILVQIKKLDAQEKAQSLKTSVKEHGDKSKVNGEESNSTSWPSVSVKSRRLQGMQQKRAAPSEGLNIPAQTIVDANSKCDTRLSPIWFSLVASDHEQGGSAPLPQISSCYLRVKDGSLPVSYIKKYLAQKLGLVREAEVEISMRGQPVVSTLQLHNLVDWWLQTASASERIRTTVGSSAKDFVMVLSYGRKAHPP</sequence>
<dbReference type="STRING" id="3694.A0A2K1YQL6"/>
<dbReference type="Gramene" id="Potri.010G077800.1.v4.1">
    <property type="protein sequence ID" value="Potri.010G077800.1.v4.1"/>
    <property type="gene ID" value="Potri.010G077800.v4.1"/>
</dbReference>
<dbReference type="SMART" id="SM00184">
    <property type="entry name" value="RING"/>
    <property type="match status" value="1"/>
</dbReference>
<feature type="region of interest" description="Disordered" evidence="5">
    <location>
        <begin position="272"/>
        <end position="301"/>
    </location>
</feature>
<feature type="compositionally biased region" description="Basic and acidic residues" evidence="5">
    <location>
        <begin position="276"/>
        <end position="288"/>
    </location>
</feature>
<proteinExistence type="predicted"/>
<dbReference type="PROSITE" id="PS50089">
    <property type="entry name" value="ZF_RING_2"/>
    <property type="match status" value="1"/>
</dbReference>
<accession>A0A2K1YQL6</accession>
<dbReference type="CDD" id="cd16525">
    <property type="entry name" value="RING-HC_PCGF"/>
    <property type="match status" value="1"/>
</dbReference>
<dbReference type="AlphaFoldDB" id="A0A2K1YQL6"/>
<dbReference type="InterPro" id="IPR013083">
    <property type="entry name" value="Znf_RING/FYVE/PHD"/>
</dbReference>
<dbReference type="SUPFAM" id="SSF57850">
    <property type="entry name" value="RING/U-box"/>
    <property type="match status" value="1"/>
</dbReference>
<evidence type="ECO:0000313" key="8">
    <source>
        <dbReference type="Proteomes" id="UP000006729"/>
    </source>
</evidence>
<dbReference type="SMR" id="A0A2K1YQL6"/>
<dbReference type="EMBL" id="CM009299">
    <property type="protein sequence ID" value="PNT15315.2"/>
    <property type="molecule type" value="Genomic_DNA"/>
</dbReference>
<feature type="compositionally biased region" description="Polar residues" evidence="5">
    <location>
        <begin position="289"/>
        <end position="301"/>
    </location>
</feature>
<evidence type="ECO:0000256" key="3">
    <source>
        <dbReference type="ARBA" id="ARBA00022833"/>
    </source>
</evidence>
<evidence type="ECO:0000259" key="6">
    <source>
        <dbReference type="PROSITE" id="PS50089"/>
    </source>
</evidence>
<dbReference type="InterPro" id="IPR017907">
    <property type="entry name" value="Znf_RING_CS"/>
</dbReference>
<dbReference type="InParanoid" id="A0A2K1YQL6"/>
<evidence type="ECO:0000256" key="4">
    <source>
        <dbReference type="PROSITE-ProRule" id="PRU00175"/>
    </source>
</evidence>
<dbReference type="PANTHER" id="PTHR46293:SF3">
    <property type="entry name" value="E3 UBIQUITIN PROTEIN LIGASE DRIPH-RELATED"/>
    <property type="match status" value="1"/>
</dbReference>
<keyword evidence="3" id="KW-0862">Zinc</keyword>
<dbReference type="OMA" id="NNWEDIR"/>
<evidence type="ECO:0000256" key="1">
    <source>
        <dbReference type="ARBA" id="ARBA00022723"/>
    </source>
</evidence>
<feature type="compositionally biased region" description="Polar residues" evidence="5">
    <location>
        <begin position="195"/>
        <end position="210"/>
    </location>
</feature>
<dbReference type="Gene3D" id="3.30.40.10">
    <property type="entry name" value="Zinc/RING finger domain, C3HC4 (zinc finger)"/>
    <property type="match status" value="1"/>
</dbReference>
<dbReference type="GO" id="GO:0004842">
    <property type="term" value="F:ubiquitin-protein transferase activity"/>
    <property type="evidence" value="ECO:0007669"/>
    <property type="project" value="InterPro"/>
</dbReference>
<keyword evidence="1" id="KW-0479">Metal-binding</keyword>
<name>A0A2K1YQL6_POPTR</name>
<feature type="domain" description="RING-type" evidence="6">
    <location>
        <begin position="20"/>
        <end position="61"/>
    </location>
</feature>
<dbReference type="OrthoDB" id="1305878at2759"/>
<reference evidence="7 8" key="1">
    <citation type="journal article" date="2006" name="Science">
        <title>The genome of black cottonwood, Populus trichocarpa (Torr. &amp; Gray).</title>
        <authorList>
            <person name="Tuskan G.A."/>
            <person name="Difazio S."/>
            <person name="Jansson S."/>
            <person name="Bohlmann J."/>
            <person name="Grigoriev I."/>
            <person name="Hellsten U."/>
            <person name="Putnam N."/>
            <person name="Ralph S."/>
            <person name="Rombauts S."/>
            <person name="Salamov A."/>
            <person name="Schein J."/>
            <person name="Sterck L."/>
            <person name="Aerts A."/>
            <person name="Bhalerao R.R."/>
            <person name="Bhalerao R.P."/>
            <person name="Blaudez D."/>
            <person name="Boerjan W."/>
            <person name="Brun A."/>
            <person name="Brunner A."/>
            <person name="Busov V."/>
            <person name="Campbell M."/>
            <person name="Carlson J."/>
            <person name="Chalot M."/>
            <person name="Chapman J."/>
            <person name="Chen G.L."/>
            <person name="Cooper D."/>
            <person name="Coutinho P.M."/>
            <person name="Couturier J."/>
            <person name="Covert S."/>
            <person name="Cronk Q."/>
            <person name="Cunningham R."/>
            <person name="Davis J."/>
            <person name="Degroeve S."/>
            <person name="Dejardin A."/>
            <person name="Depamphilis C."/>
            <person name="Detter J."/>
            <person name="Dirks B."/>
            <person name="Dubchak I."/>
            <person name="Duplessis S."/>
            <person name="Ehlting J."/>
            <person name="Ellis B."/>
            <person name="Gendler K."/>
            <person name="Goodstein D."/>
            <person name="Gribskov M."/>
            <person name="Grimwood J."/>
            <person name="Groover A."/>
            <person name="Gunter L."/>
            <person name="Hamberger B."/>
            <person name="Heinze B."/>
            <person name="Helariutta Y."/>
            <person name="Henrissat B."/>
            <person name="Holligan D."/>
            <person name="Holt R."/>
            <person name="Huang W."/>
            <person name="Islam-Faridi N."/>
            <person name="Jones S."/>
            <person name="Jones-Rhoades M."/>
            <person name="Jorgensen R."/>
            <person name="Joshi C."/>
            <person name="Kangasjarvi J."/>
            <person name="Karlsson J."/>
            <person name="Kelleher C."/>
            <person name="Kirkpatrick R."/>
            <person name="Kirst M."/>
            <person name="Kohler A."/>
            <person name="Kalluri U."/>
            <person name="Larimer F."/>
            <person name="Leebens-Mack J."/>
            <person name="Leple J.C."/>
            <person name="Locascio P."/>
            <person name="Lou Y."/>
            <person name="Lucas S."/>
            <person name="Martin F."/>
            <person name="Montanini B."/>
            <person name="Napoli C."/>
            <person name="Nelson D.R."/>
            <person name="Nelson C."/>
            <person name="Nieminen K."/>
            <person name="Nilsson O."/>
            <person name="Pereda V."/>
            <person name="Peter G."/>
            <person name="Philippe R."/>
            <person name="Pilate G."/>
            <person name="Poliakov A."/>
            <person name="Razumovskaya J."/>
            <person name="Richardson P."/>
            <person name="Rinaldi C."/>
            <person name="Ritland K."/>
            <person name="Rouze P."/>
            <person name="Ryaboy D."/>
            <person name="Schmutz J."/>
            <person name="Schrader J."/>
            <person name="Segerman B."/>
            <person name="Shin H."/>
            <person name="Siddiqui A."/>
            <person name="Sterky F."/>
            <person name="Terry A."/>
            <person name="Tsai C.J."/>
            <person name="Uberbacher E."/>
            <person name="Unneberg P."/>
            <person name="Vahala J."/>
            <person name="Wall K."/>
            <person name="Wessler S."/>
            <person name="Yang G."/>
            <person name="Yin T."/>
            <person name="Douglas C."/>
            <person name="Marra M."/>
            <person name="Sandberg G."/>
            <person name="Van de Peer Y."/>
            <person name="Rokhsar D."/>
        </authorList>
    </citation>
    <scope>NUCLEOTIDE SEQUENCE [LARGE SCALE GENOMIC DNA]</scope>
    <source>
        <strain evidence="8">cv. Nisqually</strain>
    </source>
</reference>
<dbReference type="Proteomes" id="UP000006729">
    <property type="component" value="Chromosome 10"/>
</dbReference>
<dbReference type="InterPro" id="IPR001841">
    <property type="entry name" value="Znf_RING"/>
</dbReference>